<evidence type="ECO:0000256" key="4">
    <source>
        <dbReference type="ARBA" id="ARBA00022840"/>
    </source>
</evidence>
<dbReference type="SUPFAM" id="SSF52540">
    <property type="entry name" value="P-loop containing nucleoside triphosphate hydrolases"/>
    <property type="match status" value="1"/>
</dbReference>
<reference evidence="10 11" key="1">
    <citation type="submission" date="2014-02" db="EMBL/GenBank/DDBJ databases">
        <authorList>
            <person name="Manrique M."/>
        </authorList>
    </citation>
    <scope>NUCLEOTIDE SEQUENCE [LARGE SCALE GENOMIC DNA]</scope>
    <source>
        <strain evidence="10 11">LMG17956</strain>
    </source>
</reference>
<keyword evidence="6 7" id="KW-0472">Membrane</keyword>
<dbReference type="SUPFAM" id="SSF90123">
    <property type="entry name" value="ABC transporter transmembrane region"/>
    <property type="match status" value="1"/>
</dbReference>
<dbReference type="InterPro" id="IPR011527">
    <property type="entry name" value="ABC1_TM_dom"/>
</dbReference>
<dbReference type="PANTHER" id="PTHR24221">
    <property type="entry name" value="ATP-BINDING CASSETTE SUB-FAMILY B"/>
    <property type="match status" value="1"/>
</dbReference>
<comment type="subcellular location">
    <subcellularLocation>
        <location evidence="1">Cell membrane</location>
        <topology evidence="1">Multi-pass membrane protein</topology>
    </subcellularLocation>
</comment>
<dbReference type="PROSITE" id="PS50893">
    <property type="entry name" value="ABC_TRANSPORTER_2"/>
    <property type="match status" value="1"/>
</dbReference>
<dbReference type="InterPro" id="IPR003439">
    <property type="entry name" value="ABC_transporter-like_ATP-bd"/>
</dbReference>
<dbReference type="PROSITE" id="PS50929">
    <property type="entry name" value="ABC_TM1F"/>
    <property type="match status" value="1"/>
</dbReference>
<evidence type="ECO:0000256" key="3">
    <source>
        <dbReference type="ARBA" id="ARBA00022741"/>
    </source>
</evidence>
<dbReference type="PANTHER" id="PTHR24221:SF654">
    <property type="entry name" value="ATP-BINDING CASSETTE SUB-FAMILY B MEMBER 6"/>
    <property type="match status" value="1"/>
</dbReference>
<dbReference type="GO" id="GO:0140359">
    <property type="term" value="F:ABC-type transporter activity"/>
    <property type="evidence" value="ECO:0007669"/>
    <property type="project" value="InterPro"/>
</dbReference>
<dbReference type="InterPro" id="IPR003593">
    <property type="entry name" value="AAA+_ATPase"/>
</dbReference>
<dbReference type="Gene3D" id="3.40.50.300">
    <property type="entry name" value="P-loop containing nucleotide triphosphate hydrolases"/>
    <property type="match status" value="1"/>
</dbReference>
<dbReference type="Proteomes" id="UP000027584">
    <property type="component" value="Unassembled WGS sequence"/>
</dbReference>
<evidence type="ECO:0000256" key="5">
    <source>
        <dbReference type="ARBA" id="ARBA00022989"/>
    </source>
</evidence>
<feature type="transmembrane region" description="Helical" evidence="7">
    <location>
        <begin position="66"/>
        <end position="89"/>
    </location>
</feature>
<keyword evidence="4 10" id="KW-0067">ATP-binding</keyword>
<keyword evidence="2 7" id="KW-0812">Transmembrane</keyword>
<feature type="transmembrane region" description="Helical" evidence="7">
    <location>
        <begin position="161"/>
        <end position="189"/>
    </location>
</feature>
<dbReference type="InterPro" id="IPR027417">
    <property type="entry name" value="P-loop_NTPase"/>
</dbReference>
<evidence type="ECO:0000259" key="8">
    <source>
        <dbReference type="PROSITE" id="PS50893"/>
    </source>
</evidence>
<dbReference type="Gene3D" id="1.20.1560.10">
    <property type="entry name" value="ABC transporter type 1, transmembrane domain"/>
    <property type="match status" value="1"/>
</dbReference>
<evidence type="ECO:0000313" key="11">
    <source>
        <dbReference type="Proteomes" id="UP000027584"/>
    </source>
</evidence>
<dbReference type="Pfam" id="PF00664">
    <property type="entry name" value="ABC_membrane"/>
    <property type="match status" value="1"/>
</dbReference>
<dbReference type="EMBL" id="CCBC010000205">
    <property type="protein sequence ID" value="CDO18831.1"/>
    <property type="molecule type" value="Genomic_DNA"/>
</dbReference>
<keyword evidence="3" id="KW-0547">Nucleotide-binding</keyword>
<feature type="transmembrane region" description="Helical" evidence="7">
    <location>
        <begin position="283"/>
        <end position="301"/>
    </location>
</feature>
<evidence type="ECO:0000313" key="10">
    <source>
        <dbReference type="EMBL" id="CDO18831.1"/>
    </source>
</evidence>
<feature type="domain" description="ABC transmembrane type-1" evidence="9">
    <location>
        <begin position="34"/>
        <end position="315"/>
    </location>
</feature>
<keyword evidence="5 7" id="KW-1133">Transmembrane helix</keyword>
<comment type="caution">
    <text evidence="10">The sequence shown here is derived from an EMBL/GenBank/DDBJ whole genome shotgun (WGS) entry which is preliminary data.</text>
</comment>
<protein>
    <submittedName>
        <fullName evidence="10">Putative ABC transporter ATP-binding protein</fullName>
    </submittedName>
</protein>
<dbReference type="InterPro" id="IPR036640">
    <property type="entry name" value="ABC1_TM_sf"/>
</dbReference>
<feature type="domain" description="ABC transporter" evidence="8">
    <location>
        <begin position="349"/>
        <end position="581"/>
    </location>
</feature>
<name>A0A060RIB9_9STRE</name>
<evidence type="ECO:0000256" key="6">
    <source>
        <dbReference type="ARBA" id="ARBA00023136"/>
    </source>
</evidence>
<dbReference type="GO" id="GO:0034040">
    <property type="term" value="F:ATPase-coupled lipid transmembrane transporter activity"/>
    <property type="evidence" value="ECO:0007669"/>
    <property type="project" value="TreeGrafter"/>
</dbReference>
<feature type="transmembrane region" description="Helical" evidence="7">
    <location>
        <begin position="257"/>
        <end position="277"/>
    </location>
</feature>
<reference evidence="10 11" key="2">
    <citation type="submission" date="2014-05" db="EMBL/GenBank/DDBJ databases">
        <title>Genome sequence of Streptococcus gallolyticus.</title>
        <authorList>
            <person name="Del Campo R."/>
        </authorList>
    </citation>
    <scope>NUCLEOTIDE SEQUENCE [LARGE SCALE GENOMIC DNA]</scope>
    <source>
        <strain evidence="10 11">LMG17956</strain>
    </source>
</reference>
<gene>
    <name evidence="10" type="ORF">BN963_SGAL_02038</name>
</gene>
<organism evidence="10 11">
    <name type="scientific">Streptococcus gallolyticus</name>
    <dbReference type="NCBI Taxonomy" id="315405"/>
    <lineage>
        <taxon>Bacteria</taxon>
        <taxon>Bacillati</taxon>
        <taxon>Bacillota</taxon>
        <taxon>Bacilli</taxon>
        <taxon>Lactobacillales</taxon>
        <taxon>Streptococcaceae</taxon>
        <taxon>Streptococcus</taxon>
    </lineage>
</organism>
<dbReference type="GO" id="GO:0005886">
    <property type="term" value="C:plasma membrane"/>
    <property type="evidence" value="ECO:0007669"/>
    <property type="project" value="UniProtKB-SubCell"/>
</dbReference>
<evidence type="ECO:0000256" key="7">
    <source>
        <dbReference type="SAM" id="Phobius"/>
    </source>
</evidence>
<dbReference type="Pfam" id="PF00005">
    <property type="entry name" value="ABC_tran"/>
    <property type="match status" value="1"/>
</dbReference>
<dbReference type="AlphaFoldDB" id="A0A060RIB9"/>
<dbReference type="SMART" id="SM00382">
    <property type="entry name" value="AAA"/>
    <property type="match status" value="1"/>
</dbReference>
<dbReference type="InterPro" id="IPR039421">
    <property type="entry name" value="Type_1_exporter"/>
</dbReference>
<evidence type="ECO:0000256" key="2">
    <source>
        <dbReference type="ARBA" id="ARBA00022692"/>
    </source>
</evidence>
<feature type="transmembrane region" description="Helical" evidence="7">
    <location>
        <begin position="32"/>
        <end position="54"/>
    </location>
</feature>
<dbReference type="GO" id="GO:0005524">
    <property type="term" value="F:ATP binding"/>
    <property type="evidence" value="ECO:0007669"/>
    <property type="project" value="UniProtKB-KW"/>
</dbReference>
<evidence type="ECO:0000256" key="1">
    <source>
        <dbReference type="ARBA" id="ARBA00004651"/>
    </source>
</evidence>
<evidence type="ECO:0000259" key="9">
    <source>
        <dbReference type="PROSITE" id="PS50929"/>
    </source>
</evidence>
<accession>A0A060RIB9</accession>
<sequence>MAENQQERISRERRKMLLSRLKSEVGPYKRDLYIAAVLSWIQFLMRILSFFLIAKSVEHLYKGEEISLITLICQLLILSAIGFAVSLLAKNYQGTASQYARNHLKGAFFEAFQNHGGEFDDKDFSVADIMNVASQGIDTLDTYFNHYLTISLRTYFNCATVLLLVAFIYPIGGLIFLVSLPFIPVSIILMQKRSKKIMNHYWATYMDVGNLFMDDLKGMNTLYTYDADERYEKTFIEKAEEFRQSTMELLKFQLQSVGYMDGVMYIGVGVSGFAAAVSLSHGHLSLFSLIFFVLIATEFFAPIREMGYGMHLVMMNTKMADRIYTFLDSAAVDDSQENKASLPTDIKEIRFDNVSFSYDNTKILSNLSFTIPKGKIFAVAGESGRGKTTIAKLLQKQLSVSEGKIFFGQQDLADVNLDAVKKSVMYVSPESYLFNGTIYENLALATDMSQAQLLTWLNQRHLMTFLQDLPEGLQTAVGENGNLLSPGQRQQIICARALLAKRPIYIFDEMTSSIDSENEQLLYDYIKLTAQNAIVLVISHKMKQVLQAEQVLFIDSKRTISLGRPEALLTTNAEFKKLVSTQEELEAILHG</sequence>
<proteinExistence type="predicted"/>
<dbReference type="GO" id="GO:0016887">
    <property type="term" value="F:ATP hydrolysis activity"/>
    <property type="evidence" value="ECO:0007669"/>
    <property type="project" value="InterPro"/>
</dbReference>